<dbReference type="AlphaFoldDB" id="A0A645DGS5"/>
<sequence>MIKADYQKALDKFISLDNVEIEDNDAEAYIIFGQNLSAAAEDVDAYLYFKKIWISYLIDCSRKEEAGKDLDELGQLLPEDEDFAALIRRLDI</sequence>
<proteinExistence type="predicted"/>
<comment type="caution">
    <text evidence="1">The sequence shown here is derived from an EMBL/GenBank/DDBJ whole genome shotgun (WGS) entry which is preliminary data.</text>
</comment>
<accession>A0A645DGS5</accession>
<gene>
    <name evidence="1" type="ORF">SDC9_135593</name>
</gene>
<evidence type="ECO:0000313" key="1">
    <source>
        <dbReference type="EMBL" id="MPM88489.1"/>
    </source>
</evidence>
<dbReference type="EMBL" id="VSSQ01036101">
    <property type="protein sequence ID" value="MPM88489.1"/>
    <property type="molecule type" value="Genomic_DNA"/>
</dbReference>
<reference evidence="1" key="1">
    <citation type="submission" date="2019-08" db="EMBL/GenBank/DDBJ databases">
        <authorList>
            <person name="Kucharzyk K."/>
            <person name="Murdoch R.W."/>
            <person name="Higgins S."/>
            <person name="Loffler F."/>
        </authorList>
    </citation>
    <scope>NUCLEOTIDE SEQUENCE</scope>
</reference>
<organism evidence="1">
    <name type="scientific">bioreactor metagenome</name>
    <dbReference type="NCBI Taxonomy" id="1076179"/>
    <lineage>
        <taxon>unclassified sequences</taxon>
        <taxon>metagenomes</taxon>
        <taxon>ecological metagenomes</taxon>
    </lineage>
</organism>
<name>A0A645DGS5_9ZZZZ</name>
<protein>
    <submittedName>
        <fullName evidence="1">Uncharacterized protein</fullName>
    </submittedName>
</protein>